<dbReference type="InterPro" id="IPR029787">
    <property type="entry name" value="Nucleotide_cyclase"/>
</dbReference>
<dbReference type="Pfam" id="PF00211">
    <property type="entry name" value="Guanylate_cyc"/>
    <property type="match status" value="1"/>
</dbReference>
<dbReference type="Proteomes" id="UP000816034">
    <property type="component" value="Unassembled WGS sequence"/>
</dbReference>
<protein>
    <recommendedName>
        <fullName evidence="2">Guanylate cyclase domain-containing protein</fullName>
    </recommendedName>
</protein>
<evidence type="ECO:0000313" key="4">
    <source>
        <dbReference type="Proteomes" id="UP000816034"/>
    </source>
</evidence>
<dbReference type="Gene3D" id="3.30.70.1230">
    <property type="entry name" value="Nucleotide cyclase"/>
    <property type="match status" value="1"/>
</dbReference>
<reference evidence="3 4" key="1">
    <citation type="journal article" date="2018" name="BMC Genomics">
        <title>The genome of Naegleria lovaniensis, the basis for a comparative approach to unravel pathogenicity factors of the human pathogenic amoeba N. fowleri.</title>
        <authorList>
            <person name="Liechti N."/>
            <person name="Schurch N."/>
            <person name="Bruggmann R."/>
            <person name="Wittwer M."/>
        </authorList>
    </citation>
    <scope>NUCLEOTIDE SEQUENCE [LARGE SCALE GENOMIC DNA]</scope>
    <source>
        <strain evidence="3 4">ATCC 30569</strain>
    </source>
</reference>
<name>A0AA88KKK4_NAELO</name>
<dbReference type="SMART" id="SM00044">
    <property type="entry name" value="CYCc"/>
    <property type="match status" value="1"/>
</dbReference>
<feature type="transmembrane region" description="Helical" evidence="1">
    <location>
        <begin position="212"/>
        <end position="240"/>
    </location>
</feature>
<proteinExistence type="predicted"/>
<dbReference type="Gene3D" id="3.30.450.20">
    <property type="entry name" value="PAS domain"/>
    <property type="match status" value="1"/>
</dbReference>
<keyword evidence="4" id="KW-1185">Reference proteome</keyword>
<feature type="domain" description="Guanylate cyclase" evidence="2">
    <location>
        <begin position="326"/>
        <end position="454"/>
    </location>
</feature>
<dbReference type="AlphaFoldDB" id="A0AA88KKK4"/>
<dbReference type="InterPro" id="IPR050697">
    <property type="entry name" value="Adenylyl/Guanylyl_Cyclase_3/4"/>
</dbReference>
<dbReference type="GO" id="GO:0009190">
    <property type="term" value="P:cyclic nucleotide biosynthetic process"/>
    <property type="evidence" value="ECO:0007669"/>
    <property type="project" value="InterPro"/>
</dbReference>
<dbReference type="SUPFAM" id="SSF55073">
    <property type="entry name" value="Nucleotide cyclase"/>
    <property type="match status" value="1"/>
</dbReference>
<sequence length="592" mass="67734">MEVTEGNVTTFYSVPISRAEMFISDDDLIFVKRVPILYRTLSRPWLTEYLTKNTSRPYWSEVFMNVYGDYAINFVCPIFLNDSVAQWRNTSLYAPLDDRPFIQIDQLYGLVGVQFTVSYLTSFLRNITNGRPEQTFIMNKKGQILGHSSRMYANENNIARSILDNGLLRNDSGSFRYNHELMVTTARIYDDYGLDWAVVVVSMEKSFVAEMLTSGVVAFVLFILQLMVQPFIVFIILHYISHNLYSIVRNMTKFLSLQGLEPKDEHKESKSFLTEIYEMNHTLNTLRNGLASLSKYVPHIFQKRLSRTHSVPEDITKVGMKPRNMTVMFCGIVGFTEIAETANHVVFLNVVSEFFETVCRIAETHNGVVDKIIEGSVMVLFNEDHHEVCACRAALDILESLSEFEMKWKECNFPKLQVTFGINSGEMLCGCMGSNNRLSFTAIGDNVNIASRLQHLARTYSCSIFIGENTFEALSTRGNEFLCFFVDFIRLKGKKHPTSVYCLRKFETDASEVEHKISSDLDLAKQYILQGEFFHVRQVCEKLVTLDGTCTITCRLQQRSLELIAKVEHCGMARSRQFLSSDCISYPSTLSQ</sequence>
<dbReference type="PANTHER" id="PTHR43081">
    <property type="entry name" value="ADENYLATE CYCLASE, TERMINAL-DIFFERENTIATION SPECIFIC-RELATED"/>
    <property type="match status" value="1"/>
</dbReference>
<keyword evidence="1" id="KW-1133">Transmembrane helix</keyword>
<dbReference type="RefSeq" id="XP_044548782.1">
    <property type="nucleotide sequence ID" value="XM_044694080.1"/>
</dbReference>
<dbReference type="GeneID" id="68096895"/>
<dbReference type="EMBL" id="PYSW02000021">
    <property type="protein sequence ID" value="KAG2383103.1"/>
    <property type="molecule type" value="Genomic_DNA"/>
</dbReference>
<keyword evidence="1" id="KW-0472">Membrane</keyword>
<dbReference type="GO" id="GO:0035556">
    <property type="term" value="P:intracellular signal transduction"/>
    <property type="evidence" value="ECO:0007669"/>
    <property type="project" value="InterPro"/>
</dbReference>
<evidence type="ECO:0000256" key="1">
    <source>
        <dbReference type="SAM" id="Phobius"/>
    </source>
</evidence>
<evidence type="ECO:0000313" key="3">
    <source>
        <dbReference type="EMBL" id="KAG2383103.1"/>
    </source>
</evidence>
<comment type="caution">
    <text evidence="3">The sequence shown here is derived from an EMBL/GenBank/DDBJ whole genome shotgun (WGS) entry which is preliminary data.</text>
</comment>
<keyword evidence="1" id="KW-0812">Transmembrane</keyword>
<dbReference type="CDD" id="cd18774">
    <property type="entry name" value="PDC2_HK_sensor"/>
    <property type="match status" value="1"/>
</dbReference>
<gene>
    <name evidence="3" type="ORF">C9374_004440</name>
</gene>
<organism evidence="3 4">
    <name type="scientific">Naegleria lovaniensis</name>
    <name type="common">Amoeba</name>
    <dbReference type="NCBI Taxonomy" id="51637"/>
    <lineage>
        <taxon>Eukaryota</taxon>
        <taxon>Discoba</taxon>
        <taxon>Heterolobosea</taxon>
        <taxon>Tetramitia</taxon>
        <taxon>Eutetramitia</taxon>
        <taxon>Vahlkampfiidae</taxon>
        <taxon>Naegleria</taxon>
    </lineage>
</organism>
<dbReference type="PROSITE" id="PS50125">
    <property type="entry name" value="GUANYLATE_CYCLASE_2"/>
    <property type="match status" value="1"/>
</dbReference>
<dbReference type="InterPro" id="IPR001054">
    <property type="entry name" value="A/G_cyclase"/>
</dbReference>
<accession>A0AA88KKK4</accession>
<evidence type="ECO:0000259" key="2">
    <source>
        <dbReference type="PROSITE" id="PS50125"/>
    </source>
</evidence>
<dbReference type="PANTHER" id="PTHR43081:SF1">
    <property type="entry name" value="ADENYLATE CYCLASE, TERMINAL-DIFFERENTIATION SPECIFIC"/>
    <property type="match status" value="1"/>
</dbReference>
<dbReference type="CDD" id="cd07302">
    <property type="entry name" value="CHD"/>
    <property type="match status" value="1"/>
</dbReference>